<evidence type="ECO:0000313" key="2">
    <source>
        <dbReference type="WBParaSite" id="PS1159_v2.g19818.t1"/>
    </source>
</evidence>
<reference evidence="2" key="1">
    <citation type="submission" date="2022-11" db="UniProtKB">
        <authorList>
            <consortium name="WormBaseParasite"/>
        </authorList>
    </citation>
    <scope>IDENTIFICATION</scope>
</reference>
<dbReference type="Proteomes" id="UP000887580">
    <property type="component" value="Unplaced"/>
</dbReference>
<accession>A0AC35FRY8</accession>
<name>A0AC35FRY8_9BILA</name>
<protein>
    <submittedName>
        <fullName evidence="2">MH2 domain-containing protein</fullName>
    </submittedName>
</protein>
<organism evidence="1 2">
    <name type="scientific">Panagrolaimus sp. PS1159</name>
    <dbReference type="NCBI Taxonomy" id="55785"/>
    <lineage>
        <taxon>Eukaryota</taxon>
        <taxon>Metazoa</taxon>
        <taxon>Ecdysozoa</taxon>
        <taxon>Nematoda</taxon>
        <taxon>Chromadorea</taxon>
        <taxon>Rhabditida</taxon>
        <taxon>Tylenchina</taxon>
        <taxon>Panagrolaimomorpha</taxon>
        <taxon>Panagrolaimoidea</taxon>
        <taxon>Panagrolaimidae</taxon>
        <taxon>Panagrolaimus</taxon>
    </lineage>
</organism>
<sequence length="208" mass="23680">MYHEYSEKVGETYKSSSTEISITGFCDASNNLKLNLGSIAKPNRNQAIRYVRENIREGVKFYNRNGDVFIDCLSNFPIFVQAPLYAHAMGQHLATVFRVTPGCSMQIFSARKFDYLIFEAQRRGLEAIAALQQICCFRLSFQKGWGENYQIQTVLELPVWIEVLFTGALHELDVLLTEAKISRHNHLQAQQHEHDIDDLSSCPSVSIS</sequence>
<dbReference type="WBParaSite" id="PS1159_v2.g19818.t1">
    <property type="protein sequence ID" value="PS1159_v2.g19818.t1"/>
    <property type="gene ID" value="PS1159_v2.g19818"/>
</dbReference>
<evidence type="ECO:0000313" key="1">
    <source>
        <dbReference type="Proteomes" id="UP000887580"/>
    </source>
</evidence>
<proteinExistence type="predicted"/>